<keyword evidence="2" id="KW-0732">Signal</keyword>
<reference evidence="5 6" key="2">
    <citation type="submission" date="2024-07" db="EMBL/GenBank/DDBJ databases">
        <authorList>
            <person name="Akdeniz Z."/>
        </authorList>
    </citation>
    <scope>NUCLEOTIDE SEQUENCE [LARGE SCALE GENOMIC DNA]</scope>
</reference>
<dbReference type="InterPro" id="IPR050328">
    <property type="entry name" value="Dev_Immune_Receptor"/>
</dbReference>
<organism evidence="4">
    <name type="scientific">Hexamita inflata</name>
    <dbReference type="NCBI Taxonomy" id="28002"/>
    <lineage>
        <taxon>Eukaryota</taxon>
        <taxon>Metamonada</taxon>
        <taxon>Diplomonadida</taxon>
        <taxon>Hexamitidae</taxon>
        <taxon>Hexamitinae</taxon>
        <taxon>Hexamita</taxon>
    </lineage>
</organism>
<protein>
    <submittedName>
        <fullName evidence="4">Leucine Rich Repeat Protein</fullName>
    </submittedName>
</protein>
<accession>A0AA86NLN7</accession>
<dbReference type="EMBL" id="CATOUU010000248">
    <property type="protein sequence ID" value="CAI9922220.1"/>
    <property type="molecule type" value="Genomic_DNA"/>
</dbReference>
<keyword evidence="3" id="KW-0677">Repeat</keyword>
<evidence type="ECO:0000256" key="2">
    <source>
        <dbReference type="ARBA" id="ARBA00022729"/>
    </source>
</evidence>
<keyword evidence="1" id="KW-0433">Leucine-rich repeat</keyword>
<dbReference type="PANTHER" id="PTHR24373">
    <property type="entry name" value="SLIT RELATED LEUCINE-RICH REPEAT NEURONAL PROTEIN"/>
    <property type="match status" value="1"/>
</dbReference>
<dbReference type="PROSITE" id="PS51450">
    <property type="entry name" value="LRR"/>
    <property type="match status" value="2"/>
</dbReference>
<reference evidence="4" key="1">
    <citation type="submission" date="2023-06" db="EMBL/GenBank/DDBJ databases">
        <authorList>
            <person name="Kurt Z."/>
        </authorList>
    </citation>
    <scope>NUCLEOTIDE SEQUENCE</scope>
</reference>
<gene>
    <name evidence="5" type="ORF">HINF_LOCUS10982</name>
    <name evidence="4" type="ORF">HINF_LOCUS9865</name>
</gene>
<proteinExistence type="predicted"/>
<keyword evidence="6" id="KW-1185">Reference proteome</keyword>
<dbReference type="AlphaFoldDB" id="A0AA86NLN7"/>
<dbReference type="EMBL" id="CAXDID020000024">
    <property type="protein sequence ID" value="CAL5989693.1"/>
    <property type="molecule type" value="Genomic_DNA"/>
</dbReference>
<dbReference type="Proteomes" id="UP001642409">
    <property type="component" value="Unassembled WGS sequence"/>
</dbReference>
<evidence type="ECO:0000313" key="5">
    <source>
        <dbReference type="EMBL" id="CAL5989693.1"/>
    </source>
</evidence>
<dbReference type="Gene3D" id="3.80.10.10">
    <property type="entry name" value="Ribonuclease Inhibitor"/>
    <property type="match status" value="1"/>
</dbReference>
<dbReference type="Pfam" id="PF12799">
    <property type="entry name" value="LRR_4"/>
    <property type="match status" value="1"/>
</dbReference>
<sequence>MKYWQIVKMQKYELHISNLIKQYFTNNELYIYNDDKIKSLEFIQNVNPKILRIIHSHKILFEINNCSIAELNIEQCKLKTTQYFDLPNLIVLRLPNNSLKTVCLRQFELLQQLDLSHNKDVNILQIKYLTNLTKLKLSGINLLNCNALSTLTQLQELDISSNVGIDITAIKYLIQLKMINISNSGLEQIFFIMYLINLTHLELQDNNIISIAPLIHLNNLGYINLQFNKITDFSEIYYLKYMEMQTIHRCKLIYKIEMQKQQTKIEAVLANKIRAVDTTLTLLRTMREKRQHFTLRIDYKKNLMNQHLNNSMLFFVKRVTSILEPLNQENFQ</sequence>
<evidence type="ECO:0000313" key="4">
    <source>
        <dbReference type="EMBL" id="CAI9922220.1"/>
    </source>
</evidence>
<evidence type="ECO:0000313" key="6">
    <source>
        <dbReference type="Proteomes" id="UP001642409"/>
    </source>
</evidence>
<dbReference type="InterPro" id="IPR025875">
    <property type="entry name" value="Leu-rich_rpt_4"/>
</dbReference>
<dbReference type="InterPro" id="IPR032675">
    <property type="entry name" value="LRR_dom_sf"/>
</dbReference>
<dbReference type="PANTHER" id="PTHR24373:SF275">
    <property type="entry name" value="TIR DOMAIN-CONTAINING PROTEIN"/>
    <property type="match status" value="1"/>
</dbReference>
<name>A0AA86NLN7_9EUKA</name>
<evidence type="ECO:0000256" key="1">
    <source>
        <dbReference type="ARBA" id="ARBA00022614"/>
    </source>
</evidence>
<dbReference type="InterPro" id="IPR001611">
    <property type="entry name" value="Leu-rich_rpt"/>
</dbReference>
<comment type="caution">
    <text evidence="4">The sequence shown here is derived from an EMBL/GenBank/DDBJ whole genome shotgun (WGS) entry which is preliminary data.</text>
</comment>
<evidence type="ECO:0000256" key="3">
    <source>
        <dbReference type="ARBA" id="ARBA00022737"/>
    </source>
</evidence>
<dbReference type="SUPFAM" id="SSF52058">
    <property type="entry name" value="L domain-like"/>
    <property type="match status" value="1"/>
</dbReference>